<reference evidence="2 3" key="1">
    <citation type="submission" date="2018-07" db="EMBL/GenBank/DDBJ databases">
        <title>Genomic Encyclopedia of Archaeal and Bacterial Type Strains, Phase II (KMG-II): from individual species to whole genera.</title>
        <authorList>
            <person name="Goeker M."/>
        </authorList>
    </citation>
    <scope>NUCLEOTIDE SEQUENCE [LARGE SCALE GENOMIC DNA]</scope>
    <source>
        <strain evidence="2 3">DSM 25795</strain>
    </source>
</reference>
<keyword evidence="1" id="KW-0812">Transmembrane</keyword>
<keyword evidence="1" id="KW-0472">Membrane</keyword>
<dbReference type="GO" id="GO:0043165">
    <property type="term" value="P:Gram-negative-bacterium-type cell outer membrane assembly"/>
    <property type="evidence" value="ECO:0007669"/>
    <property type="project" value="InterPro"/>
</dbReference>
<proteinExistence type="predicted"/>
<dbReference type="GO" id="GO:0019867">
    <property type="term" value="C:outer membrane"/>
    <property type="evidence" value="ECO:0007669"/>
    <property type="project" value="InterPro"/>
</dbReference>
<protein>
    <submittedName>
        <fullName evidence="2">Lipopolysaccharide assembly protein</fullName>
    </submittedName>
</protein>
<feature type="transmembrane region" description="Helical" evidence="1">
    <location>
        <begin position="25"/>
        <end position="44"/>
    </location>
</feature>
<dbReference type="EMBL" id="QRDQ01000011">
    <property type="protein sequence ID" value="RED22085.1"/>
    <property type="molecule type" value="Genomic_DNA"/>
</dbReference>
<sequence length="191" mass="21484">MNIFEPSVNKLATQLLKLEMKNLKYILILVIATTFSGCSVYNFTGTGAIDAKTFQVNFFQNNADLVEPGIDRQFTLALQDLIMNQTNLNLVSNSGDLVYEGEIVDYRITPMTATAADANGNLGASQNRLTIRVNVRFSNRKKEKDDFEKPFEFYYDFPGADLPTGAVLNTAIQTIFERITQDIFNESLAKW</sequence>
<evidence type="ECO:0000313" key="3">
    <source>
        <dbReference type="Proteomes" id="UP000257004"/>
    </source>
</evidence>
<gene>
    <name evidence="2" type="ORF">BD847_3583</name>
</gene>
<name>A0A3D9FP33_9FLAO</name>
<keyword evidence="3" id="KW-1185">Reference proteome</keyword>
<evidence type="ECO:0000256" key="1">
    <source>
        <dbReference type="SAM" id="Phobius"/>
    </source>
</evidence>
<dbReference type="AlphaFoldDB" id="A0A3D9FP33"/>
<comment type="caution">
    <text evidence="2">The sequence shown here is derived from an EMBL/GenBank/DDBJ whole genome shotgun (WGS) entry which is preliminary data.</text>
</comment>
<keyword evidence="1" id="KW-1133">Transmembrane helix</keyword>
<dbReference type="InterPro" id="IPR007485">
    <property type="entry name" value="LPS_assembly_LptE"/>
</dbReference>
<dbReference type="Pfam" id="PF04390">
    <property type="entry name" value="LptE"/>
    <property type="match status" value="1"/>
</dbReference>
<evidence type="ECO:0000313" key="2">
    <source>
        <dbReference type="EMBL" id="RED22085.1"/>
    </source>
</evidence>
<accession>A0A3D9FP33</accession>
<dbReference type="Proteomes" id="UP000257004">
    <property type="component" value="Unassembled WGS sequence"/>
</dbReference>
<organism evidence="2 3">
    <name type="scientific">Flavobacterium cutihirudinis</name>
    <dbReference type="NCBI Taxonomy" id="1265740"/>
    <lineage>
        <taxon>Bacteria</taxon>
        <taxon>Pseudomonadati</taxon>
        <taxon>Bacteroidota</taxon>
        <taxon>Flavobacteriia</taxon>
        <taxon>Flavobacteriales</taxon>
        <taxon>Flavobacteriaceae</taxon>
        <taxon>Flavobacterium</taxon>
    </lineage>
</organism>